<dbReference type="InterPro" id="IPR041584">
    <property type="entry name" value="Put_pPIWI_pnuc_2"/>
</dbReference>
<accession>A0ABS3JRV1</accession>
<sequence length="146" mass="16505">MTPQKREQISGLGDYVSAQKNYKFLVVVATPPKPKKIEIPNLDELLYEYVVNHFPDELNSLASLARTENVVDTSVDELTVLEEGRFEAKGNGTVEVELQYGPTNDGSLSDDSFPFTFEIKLKQNEQNELILEEVVQLHVDTSSWDE</sequence>
<dbReference type="Pfam" id="PF18166">
    <property type="entry name" value="pP_pnuc_2"/>
    <property type="match status" value="1"/>
</dbReference>
<organism evidence="2 3">
    <name type="scientific">Fibrella forsythiae</name>
    <dbReference type="NCBI Taxonomy" id="2817061"/>
    <lineage>
        <taxon>Bacteria</taxon>
        <taxon>Pseudomonadati</taxon>
        <taxon>Bacteroidota</taxon>
        <taxon>Cytophagia</taxon>
        <taxon>Cytophagales</taxon>
        <taxon>Spirosomataceae</taxon>
        <taxon>Fibrella</taxon>
    </lineage>
</organism>
<keyword evidence="3" id="KW-1185">Reference proteome</keyword>
<evidence type="ECO:0000313" key="2">
    <source>
        <dbReference type="EMBL" id="MBO0952183.1"/>
    </source>
</evidence>
<evidence type="ECO:0000313" key="3">
    <source>
        <dbReference type="Proteomes" id="UP000664628"/>
    </source>
</evidence>
<evidence type="ECO:0000259" key="1">
    <source>
        <dbReference type="Pfam" id="PF18166"/>
    </source>
</evidence>
<dbReference type="Proteomes" id="UP000664628">
    <property type="component" value="Unassembled WGS sequence"/>
</dbReference>
<reference evidence="2 3" key="1">
    <citation type="submission" date="2021-03" db="EMBL/GenBank/DDBJ databases">
        <title>Fibrella sp. HMF5405 genome sequencing and assembly.</title>
        <authorList>
            <person name="Kang H."/>
            <person name="Kim H."/>
            <person name="Bae S."/>
            <person name="Joh K."/>
        </authorList>
    </citation>
    <scope>NUCLEOTIDE SEQUENCE [LARGE SCALE GENOMIC DNA]</scope>
    <source>
        <strain evidence="2 3">HMF5405</strain>
    </source>
</reference>
<comment type="caution">
    <text evidence="2">The sequence shown here is derived from an EMBL/GenBank/DDBJ whole genome shotgun (WGS) entry which is preliminary data.</text>
</comment>
<gene>
    <name evidence="2" type="ORF">J2I46_26615</name>
</gene>
<protein>
    <recommendedName>
        <fullName evidence="1">Predicted pPIWI-associating nuclease group 2 domain-containing protein</fullName>
    </recommendedName>
</protein>
<dbReference type="EMBL" id="JAFMYW010000010">
    <property type="protein sequence ID" value="MBO0952183.1"/>
    <property type="molecule type" value="Genomic_DNA"/>
</dbReference>
<name>A0ABS3JRV1_9BACT</name>
<dbReference type="RefSeq" id="WP_207332135.1">
    <property type="nucleotide sequence ID" value="NZ_JAFMYW010000010.1"/>
</dbReference>
<proteinExistence type="predicted"/>
<feature type="domain" description="Predicted pPIWI-associating nuclease group 2" evidence="1">
    <location>
        <begin position="44"/>
        <end position="144"/>
    </location>
</feature>